<evidence type="ECO:0000313" key="3">
    <source>
        <dbReference type="EMBL" id="AWB68818.1"/>
    </source>
</evidence>
<dbReference type="EMBL" id="CP026604">
    <property type="protein sequence ID" value="AWB68818.1"/>
    <property type="molecule type" value="Genomic_DNA"/>
</dbReference>
<dbReference type="RefSeq" id="WP_108604871.1">
    <property type="nucleotide sequence ID" value="NZ_CP026604.1"/>
</dbReference>
<protein>
    <submittedName>
        <fullName evidence="3">AAA family ATPase</fullName>
    </submittedName>
</protein>
<proteinExistence type="predicted"/>
<keyword evidence="4" id="KW-1185">Reference proteome</keyword>
<dbReference type="InterPro" id="IPR052026">
    <property type="entry name" value="ExeA_AAA_ATPase_DNA-bind"/>
</dbReference>
<dbReference type="PANTHER" id="PTHR35894">
    <property type="entry name" value="GENERAL SECRETION PATHWAY PROTEIN A-RELATED"/>
    <property type="match status" value="1"/>
</dbReference>
<dbReference type="Pfam" id="PF13401">
    <property type="entry name" value="AAA_22"/>
    <property type="match status" value="1"/>
</dbReference>
<keyword evidence="1" id="KW-0812">Transmembrane</keyword>
<name>A0A2S0VX95_9ALTE</name>
<dbReference type="InterPro" id="IPR027417">
    <property type="entry name" value="P-loop_NTPase"/>
</dbReference>
<evidence type="ECO:0000256" key="1">
    <source>
        <dbReference type="SAM" id="Phobius"/>
    </source>
</evidence>
<dbReference type="GO" id="GO:0016887">
    <property type="term" value="F:ATP hydrolysis activity"/>
    <property type="evidence" value="ECO:0007669"/>
    <property type="project" value="InterPro"/>
</dbReference>
<dbReference type="OrthoDB" id="9780149at2"/>
<sequence>MYLYHFGLKELPFTLTPNTQFFLGLPSHHEALQVLLTALKTGEGFIKVTGEVGTGKTLLCRKLMAELPDGFVTAYIPNPNLQPQELTIAVAEELGVELGEGISQQKITQLIQDKVMAYSQQGKAVVLLLDESQALPEDSIEALRLFTNLETESRKLLQVVLFGQPELDERLAKPSLRQVKQRITFSYQLRVLHQNEVQPYINHRLAIAGYSGMPVFDEKASKRIFSASGGIPRIINTLAHKCLMLCYGQNQQSVSVNHVKQAVADTEYVQLPIWQQKKMLLAASGVVLLGLLGVAVGANLL</sequence>
<dbReference type="AlphaFoldDB" id="A0A2S0VX95"/>
<dbReference type="Proteomes" id="UP000244441">
    <property type="component" value="Chromosome"/>
</dbReference>
<dbReference type="SUPFAM" id="SSF52540">
    <property type="entry name" value="P-loop containing nucleoside triphosphate hydrolases"/>
    <property type="match status" value="1"/>
</dbReference>
<dbReference type="KEGG" id="cate:C2869_21510"/>
<dbReference type="InterPro" id="IPR049945">
    <property type="entry name" value="AAA_22"/>
</dbReference>
<evidence type="ECO:0000259" key="2">
    <source>
        <dbReference type="Pfam" id="PF13401"/>
    </source>
</evidence>
<keyword evidence="1" id="KW-0472">Membrane</keyword>
<reference evidence="3 4" key="1">
    <citation type="submission" date="2018-01" db="EMBL/GenBank/DDBJ databases">
        <title>Genome sequence of a Cantenovulum-like bacteria.</title>
        <authorList>
            <person name="Tan W.R."/>
            <person name="Lau N.-S."/>
            <person name="Go F."/>
            <person name="Amirul A.-A.A."/>
        </authorList>
    </citation>
    <scope>NUCLEOTIDE SEQUENCE [LARGE SCALE GENOMIC DNA]</scope>
    <source>
        <strain evidence="3 4">CCB-QB4</strain>
    </source>
</reference>
<gene>
    <name evidence="3" type="ORF">C2869_21510</name>
</gene>
<feature type="transmembrane region" description="Helical" evidence="1">
    <location>
        <begin position="280"/>
        <end position="300"/>
    </location>
</feature>
<feature type="domain" description="ORC1/DEAH AAA+ ATPase" evidence="2">
    <location>
        <begin position="42"/>
        <end position="171"/>
    </location>
</feature>
<accession>A0A2S0VX95</accession>
<organism evidence="3 4">
    <name type="scientific">Saccharobesus litoralis</name>
    <dbReference type="NCBI Taxonomy" id="2172099"/>
    <lineage>
        <taxon>Bacteria</taxon>
        <taxon>Pseudomonadati</taxon>
        <taxon>Pseudomonadota</taxon>
        <taxon>Gammaproteobacteria</taxon>
        <taxon>Alteromonadales</taxon>
        <taxon>Alteromonadaceae</taxon>
        <taxon>Saccharobesus</taxon>
    </lineage>
</organism>
<dbReference type="PANTHER" id="PTHR35894:SF7">
    <property type="entry name" value="GENERAL SECRETION PATHWAY PROTEIN A-RELATED"/>
    <property type="match status" value="1"/>
</dbReference>
<evidence type="ECO:0000313" key="4">
    <source>
        <dbReference type="Proteomes" id="UP000244441"/>
    </source>
</evidence>
<dbReference type="Gene3D" id="3.40.50.300">
    <property type="entry name" value="P-loop containing nucleotide triphosphate hydrolases"/>
    <property type="match status" value="1"/>
</dbReference>
<dbReference type="CDD" id="cd00009">
    <property type="entry name" value="AAA"/>
    <property type="match status" value="1"/>
</dbReference>
<keyword evidence="1" id="KW-1133">Transmembrane helix</keyword>